<keyword evidence="4" id="KW-1185">Reference proteome</keyword>
<evidence type="ECO:0000256" key="2">
    <source>
        <dbReference type="SAM" id="SignalP"/>
    </source>
</evidence>
<reference evidence="3" key="1">
    <citation type="submission" date="2022-06" db="EMBL/GenBank/DDBJ databases">
        <title>Ornithinimicrobium HY1793.</title>
        <authorList>
            <person name="Huang Y."/>
        </authorList>
    </citation>
    <scope>NUCLEOTIDE SEQUENCE</scope>
    <source>
        <strain evidence="3">HY1793</strain>
    </source>
</reference>
<keyword evidence="2" id="KW-0732">Signal</keyword>
<feature type="chain" id="PRO_5045267843" description="Lipoprotein" evidence="2">
    <location>
        <begin position="22"/>
        <end position="199"/>
    </location>
</feature>
<proteinExistence type="predicted"/>
<gene>
    <name evidence="3" type="ORF">NF556_01465</name>
</gene>
<accession>A0ABY4YVS9</accession>
<protein>
    <recommendedName>
        <fullName evidence="5">Lipoprotein</fullName>
    </recommendedName>
</protein>
<dbReference type="PROSITE" id="PS51257">
    <property type="entry name" value="PROKAR_LIPOPROTEIN"/>
    <property type="match status" value="1"/>
</dbReference>
<feature type="region of interest" description="Disordered" evidence="1">
    <location>
        <begin position="17"/>
        <end position="96"/>
    </location>
</feature>
<dbReference type="Proteomes" id="UP001056455">
    <property type="component" value="Chromosome"/>
</dbReference>
<name>A0ABY4YVS9_9MICO</name>
<evidence type="ECO:0000313" key="3">
    <source>
        <dbReference type="EMBL" id="USQ80360.1"/>
    </source>
</evidence>
<organism evidence="3 4">
    <name type="scientific">Ornithinimicrobium faecis</name>
    <dbReference type="NCBI Taxonomy" id="2934158"/>
    <lineage>
        <taxon>Bacteria</taxon>
        <taxon>Bacillati</taxon>
        <taxon>Actinomycetota</taxon>
        <taxon>Actinomycetes</taxon>
        <taxon>Micrococcales</taxon>
        <taxon>Ornithinimicrobiaceae</taxon>
        <taxon>Ornithinimicrobium</taxon>
    </lineage>
</organism>
<sequence length="199" mass="19997">MKKFSVVALAMTATLALGACSAEDEPEEATTSEASADEGTEETTDEAAETGDMGGATDDAAAETGDAAAETGDAAGETEAAGGEFSEPACNEFFTEGGPLADRAEAARSALDAGEVADTVAYSELMLLKSRLDTTAEEAPEDISALITTVNAPFAEVVDLVNEGSEDVVDAEAGTITLPEIDTQASADAQAELETACAG</sequence>
<dbReference type="EMBL" id="CP099489">
    <property type="protein sequence ID" value="USQ80360.1"/>
    <property type="molecule type" value="Genomic_DNA"/>
</dbReference>
<dbReference type="RefSeq" id="WP_252593736.1">
    <property type="nucleotide sequence ID" value="NZ_CP099489.1"/>
</dbReference>
<evidence type="ECO:0000256" key="1">
    <source>
        <dbReference type="SAM" id="MobiDB-lite"/>
    </source>
</evidence>
<feature type="signal peptide" evidence="2">
    <location>
        <begin position="1"/>
        <end position="21"/>
    </location>
</feature>
<evidence type="ECO:0008006" key="5">
    <source>
        <dbReference type="Google" id="ProtNLM"/>
    </source>
</evidence>
<feature type="compositionally biased region" description="Acidic residues" evidence="1">
    <location>
        <begin position="22"/>
        <end position="49"/>
    </location>
</feature>
<evidence type="ECO:0000313" key="4">
    <source>
        <dbReference type="Proteomes" id="UP001056455"/>
    </source>
</evidence>
<feature type="compositionally biased region" description="Low complexity" evidence="1">
    <location>
        <begin position="55"/>
        <end position="84"/>
    </location>
</feature>